<feature type="region of interest" description="Disordered" evidence="1">
    <location>
        <begin position="104"/>
        <end position="376"/>
    </location>
</feature>
<feature type="compositionally biased region" description="Acidic residues" evidence="1">
    <location>
        <begin position="752"/>
        <end position="761"/>
    </location>
</feature>
<dbReference type="AlphaFoldDB" id="A0A4Y7PZH5"/>
<feature type="compositionally biased region" description="Basic and acidic residues" evidence="1">
    <location>
        <begin position="727"/>
        <end position="744"/>
    </location>
</feature>
<feature type="compositionally biased region" description="Low complexity" evidence="1">
    <location>
        <begin position="830"/>
        <end position="843"/>
    </location>
</feature>
<feature type="compositionally biased region" description="Acidic residues" evidence="1">
    <location>
        <begin position="416"/>
        <end position="447"/>
    </location>
</feature>
<feature type="compositionally biased region" description="Polar residues" evidence="1">
    <location>
        <begin position="301"/>
        <end position="311"/>
    </location>
</feature>
<feature type="compositionally biased region" description="Low complexity" evidence="1">
    <location>
        <begin position="141"/>
        <end position="158"/>
    </location>
</feature>
<feature type="compositionally biased region" description="Basic residues" evidence="1">
    <location>
        <begin position="110"/>
        <end position="121"/>
    </location>
</feature>
<feature type="compositionally biased region" description="Polar residues" evidence="1">
    <location>
        <begin position="255"/>
        <end position="291"/>
    </location>
</feature>
<gene>
    <name evidence="2" type="ORF">BD410DRAFT_899909</name>
</gene>
<protein>
    <submittedName>
        <fullName evidence="2">Uncharacterized protein</fullName>
    </submittedName>
</protein>
<accession>A0A4Y7PZH5</accession>
<reference evidence="2 3" key="1">
    <citation type="submission" date="2018-06" db="EMBL/GenBank/DDBJ databases">
        <title>A transcriptomic atlas of mushroom development highlights an independent origin of complex multicellularity.</title>
        <authorList>
            <consortium name="DOE Joint Genome Institute"/>
            <person name="Krizsan K."/>
            <person name="Almasi E."/>
            <person name="Merenyi Z."/>
            <person name="Sahu N."/>
            <person name="Viragh M."/>
            <person name="Koszo T."/>
            <person name="Mondo S."/>
            <person name="Kiss B."/>
            <person name="Balint B."/>
            <person name="Kues U."/>
            <person name="Barry K."/>
            <person name="Hegedus J.C."/>
            <person name="Henrissat B."/>
            <person name="Johnson J."/>
            <person name="Lipzen A."/>
            <person name="Ohm R."/>
            <person name="Nagy I."/>
            <person name="Pangilinan J."/>
            <person name="Yan J."/>
            <person name="Xiong Y."/>
            <person name="Grigoriev I.V."/>
            <person name="Hibbett D.S."/>
            <person name="Nagy L.G."/>
        </authorList>
    </citation>
    <scope>NUCLEOTIDE SEQUENCE [LARGE SCALE GENOMIC DNA]</scope>
    <source>
        <strain evidence="2 3">SZMC22713</strain>
    </source>
</reference>
<proteinExistence type="predicted"/>
<feature type="region of interest" description="Disordered" evidence="1">
    <location>
        <begin position="396"/>
        <end position="461"/>
    </location>
</feature>
<evidence type="ECO:0000256" key="1">
    <source>
        <dbReference type="SAM" id="MobiDB-lite"/>
    </source>
</evidence>
<organism evidence="2 3">
    <name type="scientific">Rickenella mellea</name>
    <dbReference type="NCBI Taxonomy" id="50990"/>
    <lineage>
        <taxon>Eukaryota</taxon>
        <taxon>Fungi</taxon>
        <taxon>Dikarya</taxon>
        <taxon>Basidiomycota</taxon>
        <taxon>Agaricomycotina</taxon>
        <taxon>Agaricomycetes</taxon>
        <taxon>Hymenochaetales</taxon>
        <taxon>Rickenellaceae</taxon>
        <taxon>Rickenella</taxon>
    </lineage>
</organism>
<feature type="compositionally biased region" description="Low complexity" evidence="1">
    <location>
        <begin position="71"/>
        <end position="84"/>
    </location>
</feature>
<dbReference type="EMBL" id="ML170192">
    <property type="protein sequence ID" value="TDL19940.1"/>
    <property type="molecule type" value="Genomic_DNA"/>
</dbReference>
<keyword evidence="3" id="KW-1185">Reference proteome</keyword>
<feature type="compositionally biased region" description="Basic and acidic residues" evidence="1">
    <location>
        <begin position="351"/>
        <end position="364"/>
    </location>
</feature>
<evidence type="ECO:0000313" key="2">
    <source>
        <dbReference type="EMBL" id="TDL19940.1"/>
    </source>
</evidence>
<feature type="compositionally biased region" description="Pro residues" evidence="1">
    <location>
        <begin position="606"/>
        <end position="622"/>
    </location>
</feature>
<feature type="compositionally biased region" description="Polar residues" evidence="1">
    <location>
        <begin position="212"/>
        <end position="231"/>
    </location>
</feature>
<feature type="compositionally biased region" description="Low complexity" evidence="1">
    <location>
        <begin position="312"/>
        <end position="345"/>
    </location>
</feature>
<dbReference type="VEuPathDB" id="FungiDB:BD410DRAFT_899909"/>
<dbReference type="Proteomes" id="UP000294933">
    <property type="component" value="Unassembled WGS sequence"/>
</dbReference>
<feature type="region of interest" description="Disordered" evidence="1">
    <location>
        <begin position="598"/>
        <end position="630"/>
    </location>
</feature>
<feature type="compositionally biased region" description="Basic and acidic residues" evidence="1">
    <location>
        <begin position="448"/>
        <end position="459"/>
    </location>
</feature>
<feature type="compositionally biased region" description="Acidic residues" evidence="1">
    <location>
        <begin position="159"/>
        <end position="174"/>
    </location>
</feature>
<feature type="compositionally biased region" description="Polar residues" evidence="1">
    <location>
        <begin position="45"/>
        <end position="54"/>
    </location>
</feature>
<evidence type="ECO:0000313" key="3">
    <source>
        <dbReference type="Proteomes" id="UP000294933"/>
    </source>
</evidence>
<sequence>MPLLPSLLTLRPLASEVQTLPRTTTISIPNTSTNQLAESITSISSLTKVQSTRTTRPDMPATRSQTRGDPSASSSSSAAAAAGGSVSRVIGRISTFVTRGKRVFSGGNARKAKATRSRSRSPARSPGPSRNRTRSRSKVSALAVDAPDAPAPAAVLPTEQEEQEDLDELEEVEETVNNNDAKNNLDDGDEPAPADATVDSPSGKQVQHEFTADSTHAYSTNTKDASPTATTPVGRATPTRASPTHIPYGEKLELTATSRTPSSIGAVTVSNEGSTFANEFTTRTNDTTSVSEHARTDAPASYSSMNANGANTTAYSNSPSPAPSSITPPTLNPTSTSQSKPTTKPAPRPIKIRDFAYARTDPRHASPRAGYDPAHPVDEAMDAFWAEVRGVIRREKLDVEGEQSVSENRDGGDVVDGGEDMDVGAEDEGEEDMDVDEDADDDSDAEPEPNHDPEQHLSPEDELLDLAIIEELNTRKLARAREKVYKARRAASRATRAIAAAQAAAQAAQVAHVAVLEQYAIHGHVLVDGEGEGKGGEDQEKKKARIVRVQALLTDRPVGVSPTTPLYPVPYAALLPHAGRLVLAGAATAAGAANATGVAGLHTPTTSPPTPPPTPTPTPPQVYRPTPLRRQKRDWVIAPPGTKPFTPMFPVPFEWIDPEWLDELAATVRSSGPTGFEAPVEWVGVSGPPALLENGDAKGKGKGRKRGVDEVANEREEEEVMAKRAKLCREAVAARKEMEREDRKRARPSSSDGEDDNDDEVFPASSGDATRELDDHRQTKRAKRSREDGPSTSHGTASPRIPGRSTRGARRGGGRERFGGEGSTHQPTASSSSSSPYDSDSSDTTLVNPPSPPPRGTGLAPPFHRRMRTFREEDFHADVQPSVYLPDRSGETGPWTWRTHGHYTVRRHRVGGRWVETIG</sequence>
<feature type="region of interest" description="Disordered" evidence="1">
    <location>
        <begin position="45"/>
        <end position="84"/>
    </location>
</feature>
<name>A0A4Y7PZH5_9AGAM</name>
<feature type="region of interest" description="Disordered" evidence="1">
    <location>
        <begin position="687"/>
        <end position="895"/>
    </location>
</feature>